<dbReference type="SMART" id="SM00645">
    <property type="entry name" value="Pept_C1"/>
    <property type="match status" value="1"/>
</dbReference>
<evidence type="ECO:0000256" key="2">
    <source>
        <dbReference type="ARBA" id="ARBA00022670"/>
    </source>
</evidence>
<keyword evidence="4" id="KW-0378">Hydrolase</keyword>
<dbReference type="SUPFAM" id="SSF54001">
    <property type="entry name" value="Cysteine proteinases"/>
    <property type="match status" value="1"/>
</dbReference>
<dbReference type="InterPro" id="IPR025660">
    <property type="entry name" value="Pept_his_AS"/>
</dbReference>
<organism evidence="10 11">
    <name type="scientific">Tetranychus urticae</name>
    <name type="common">Two-spotted spider mite</name>
    <dbReference type="NCBI Taxonomy" id="32264"/>
    <lineage>
        <taxon>Eukaryota</taxon>
        <taxon>Metazoa</taxon>
        <taxon>Ecdysozoa</taxon>
        <taxon>Arthropoda</taxon>
        <taxon>Chelicerata</taxon>
        <taxon>Arachnida</taxon>
        <taxon>Acari</taxon>
        <taxon>Acariformes</taxon>
        <taxon>Trombidiformes</taxon>
        <taxon>Prostigmata</taxon>
        <taxon>Eleutherengona</taxon>
        <taxon>Raphignathae</taxon>
        <taxon>Tetranychoidea</taxon>
        <taxon>Tetranychidae</taxon>
        <taxon>Tetranychus</taxon>
    </lineage>
</organism>
<keyword evidence="11" id="KW-1185">Reference proteome</keyword>
<dbReference type="eggNOG" id="KOG1543">
    <property type="taxonomic scope" value="Eukaryota"/>
</dbReference>
<sequence>MKSLIVLIALLGAAYGASQRLFLEPGLDPMSDEMINRINSLGTTWKAGRNFEDLPFEHVKRLFGAKKSGRKLPRIHHEIDGDLPASFDARKAWPNCSSIGFIRDQGSCGSCWAFGTVEAMSDRICIASKGSVQVELSTEDVLTCCGDSCGGGCGGGFPEAAWDYYQTEGIVSGGLYHGEGCQPYSIAPCEHHVKGPRPACTEQDTPQCSKKCVSGYQKSFKQDKHYGKRVYSVSSDPKQIMKEIMTNGPVSSSFSGYSDFLTYKSGVYQRHSEDFIGGHAIRILGWGTENGVDYWLVANSWNTDWGENGYFKIRRGNNECEIEDGVLGGLPRL</sequence>
<evidence type="ECO:0000259" key="9">
    <source>
        <dbReference type="SMART" id="SM00645"/>
    </source>
</evidence>
<protein>
    <recommendedName>
        <fullName evidence="9">Peptidase C1A papain C-terminal domain-containing protein</fullName>
    </recommendedName>
</protein>
<evidence type="ECO:0000256" key="4">
    <source>
        <dbReference type="ARBA" id="ARBA00022801"/>
    </source>
</evidence>
<dbReference type="InterPro" id="IPR038765">
    <property type="entry name" value="Papain-like_cys_pep_sf"/>
</dbReference>
<dbReference type="GO" id="GO:0006508">
    <property type="term" value="P:proteolysis"/>
    <property type="evidence" value="ECO:0007669"/>
    <property type="project" value="UniProtKB-KW"/>
</dbReference>
<dbReference type="InterPro" id="IPR013128">
    <property type="entry name" value="Peptidase_C1A"/>
</dbReference>
<evidence type="ECO:0000256" key="1">
    <source>
        <dbReference type="ARBA" id="ARBA00008455"/>
    </source>
</evidence>
<dbReference type="PROSITE" id="PS00640">
    <property type="entry name" value="THIOL_PROTEASE_ASN"/>
    <property type="match status" value="1"/>
</dbReference>
<proteinExistence type="inferred from homology"/>
<dbReference type="InterPro" id="IPR025661">
    <property type="entry name" value="Pept_asp_AS"/>
</dbReference>
<reference evidence="11" key="1">
    <citation type="submission" date="2011-08" db="EMBL/GenBank/DDBJ databases">
        <authorList>
            <person name="Rombauts S."/>
        </authorList>
    </citation>
    <scope>NUCLEOTIDE SEQUENCE</scope>
    <source>
        <strain evidence="11">London</strain>
    </source>
</reference>
<dbReference type="Proteomes" id="UP000015104">
    <property type="component" value="Unassembled WGS sequence"/>
</dbReference>
<dbReference type="Pfam" id="PF08127">
    <property type="entry name" value="Propeptide_C1"/>
    <property type="match status" value="1"/>
</dbReference>
<dbReference type="Gene3D" id="3.90.70.10">
    <property type="entry name" value="Cysteine proteinases"/>
    <property type="match status" value="1"/>
</dbReference>
<reference evidence="10" key="2">
    <citation type="submission" date="2015-06" db="UniProtKB">
        <authorList>
            <consortium name="EnsemblMetazoa"/>
        </authorList>
    </citation>
    <scope>IDENTIFICATION</scope>
</reference>
<accession>T1KBR4</accession>
<evidence type="ECO:0000256" key="5">
    <source>
        <dbReference type="ARBA" id="ARBA00022807"/>
    </source>
</evidence>
<keyword evidence="7" id="KW-1015">Disulfide bond</keyword>
<evidence type="ECO:0000256" key="6">
    <source>
        <dbReference type="ARBA" id="ARBA00023145"/>
    </source>
</evidence>
<evidence type="ECO:0000313" key="10">
    <source>
        <dbReference type="EnsemblMetazoa" id="tetur08g05010.1"/>
    </source>
</evidence>
<dbReference type="InterPro" id="IPR000169">
    <property type="entry name" value="Pept_cys_AS"/>
</dbReference>
<dbReference type="PROSITE" id="PS00139">
    <property type="entry name" value="THIOL_PROTEASE_CYS"/>
    <property type="match status" value="1"/>
</dbReference>
<evidence type="ECO:0000256" key="3">
    <source>
        <dbReference type="ARBA" id="ARBA00022729"/>
    </source>
</evidence>
<dbReference type="EnsemblMetazoa" id="tetur08g05010.1">
    <property type="protein sequence ID" value="tetur08g05010.1"/>
    <property type="gene ID" value="tetur08g05010"/>
</dbReference>
<dbReference type="FunFam" id="3.90.70.10:FF:000031">
    <property type="entry name" value="Cathepsin B"/>
    <property type="match status" value="1"/>
</dbReference>
<evidence type="ECO:0000256" key="7">
    <source>
        <dbReference type="ARBA" id="ARBA00023157"/>
    </source>
</evidence>
<dbReference type="PANTHER" id="PTHR12411">
    <property type="entry name" value="CYSTEINE PROTEASE FAMILY C1-RELATED"/>
    <property type="match status" value="1"/>
</dbReference>
<evidence type="ECO:0000256" key="8">
    <source>
        <dbReference type="SAM" id="SignalP"/>
    </source>
</evidence>
<keyword evidence="6" id="KW-0865">Zymogen</keyword>
<dbReference type="EMBL" id="CAEY01001954">
    <property type="status" value="NOT_ANNOTATED_CDS"/>
    <property type="molecule type" value="Genomic_DNA"/>
</dbReference>
<gene>
    <name evidence="10" type="primary">107362325</name>
</gene>
<feature type="domain" description="Peptidase C1A papain C-terminal" evidence="9">
    <location>
        <begin position="83"/>
        <end position="330"/>
    </location>
</feature>
<dbReference type="InterPro" id="IPR012599">
    <property type="entry name" value="Propeptide_C1A"/>
</dbReference>
<dbReference type="GO" id="GO:0004197">
    <property type="term" value="F:cysteine-type endopeptidase activity"/>
    <property type="evidence" value="ECO:0007669"/>
    <property type="project" value="InterPro"/>
</dbReference>
<keyword evidence="2" id="KW-0645">Protease</keyword>
<dbReference type="PROSITE" id="PS00639">
    <property type="entry name" value="THIOL_PROTEASE_HIS"/>
    <property type="match status" value="1"/>
</dbReference>
<keyword evidence="5" id="KW-0788">Thiol protease</keyword>
<dbReference type="HOGENOM" id="CLU_012184_3_3_1"/>
<name>T1KBR4_TETUR</name>
<dbReference type="InterPro" id="IPR000668">
    <property type="entry name" value="Peptidase_C1A_C"/>
</dbReference>
<dbReference type="CDD" id="cd02620">
    <property type="entry name" value="Peptidase_C1A_CathepsinB"/>
    <property type="match status" value="1"/>
</dbReference>
<keyword evidence="3 8" id="KW-0732">Signal</keyword>
<feature type="signal peptide" evidence="8">
    <location>
        <begin position="1"/>
        <end position="16"/>
    </location>
</feature>
<dbReference type="PRINTS" id="PR00705">
    <property type="entry name" value="PAPAIN"/>
</dbReference>
<dbReference type="KEGG" id="tut:107362325"/>
<feature type="chain" id="PRO_5018643720" description="Peptidase C1A papain C-terminal domain-containing protein" evidence="8">
    <location>
        <begin position="17"/>
        <end position="333"/>
    </location>
</feature>
<dbReference type="AlphaFoldDB" id="T1KBR4"/>
<dbReference type="Pfam" id="PF00112">
    <property type="entry name" value="Peptidase_C1"/>
    <property type="match status" value="1"/>
</dbReference>
<comment type="similarity">
    <text evidence="1">Belongs to the peptidase C1 family.</text>
</comment>
<dbReference type="OrthoDB" id="640249at2759"/>
<evidence type="ECO:0000313" key="11">
    <source>
        <dbReference type="Proteomes" id="UP000015104"/>
    </source>
</evidence>